<accession>W4KIW8</accession>
<dbReference type="Proteomes" id="UP000030671">
    <property type="component" value="Unassembled WGS sequence"/>
</dbReference>
<evidence type="ECO:0000313" key="2">
    <source>
        <dbReference type="Proteomes" id="UP000030671"/>
    </source>
</evidence>
<proteinExistence type="predicted"/>
<organism evidence="1 2">
    <name type="scientific">Heterobasidion irregulare (strain TC 32-1)</name>
    <dbReference type="NCBI Taxonomy" id="747525"/>
    <lineage>
        <taxon>Eukaryota</taxon>
        <taxon>Fungi</taxon>
        <taxon>Dikarya</taxon>
        <taxon>Basidiomycota</taxon>
        <taxon>Agaricomycotina</taxon>
        <taxon>Agaricomycetes</taxon>
        <taxon>Russulales</taxon>
        <taxon>Bondarzewiaceae</taxon>
        <taxon>Heterobasidion</taxon>
        <taxon>Heterobasidion annosum species complex</taxon>
    </lineage>
</organism>
<dbReference type="RefSeq" id="XP_009541912.1">
    <property type="nucleotide sequence ID" value="XM_009543617.1"/>
</dbReference>
<dbReference type="AlphaFoldDB" id="W4KIW8"/>
<gene>
    <name evidence="1" type="ORF">HETIRDRAFT_470084</name>
</gene>
<dbReference type="OrthoDB" id="6105938at2759"/>
<dbReference type="eggNOG" id="ENOG502SUS8">
    <property type="taxonomic scope" value="Eukaryota"/>
</dbReference>
<name>W4KIW8_HETIT</name>
<dbReference type="PANTHER" id="PTHR38846">
    <property type="entry name" value="C3H1-TYPE DOMAIN-CONTAINING PROTEIN"/>
    <property type="match status" value="1"/>
</dbReference>
<keyword evidence="2" id="KW-1185">Reference proteome</keyword>
<protein>
    <submittedName>
        <fullName evidence="1">Uncharacterized protein</fullName>
    </submittedName>
</protein>
<evidence type="ECO:0000313" key="1">
    <source>
        <dbReference type="EMBL" id="ETW85016.1"/>
    </source>
</evidence>
<dbReference type="EMBL" id="KI925455">
    <property type="protein sequence ID" value="ETW85016.1"/>
    <property type="molecule type" value="Genomic_DNA"/>
</dbReference>
<dbReference type="InParanoid" id="W4KIW8"/>
<dbReference type="GeneID" id="20677328"/>
<dbReference type="KEGG" id="hir:HETIRDRAFT_470084"/>
<dbReference type="PANTHER" id="PTHR38846:SF1">
    <property type="entry name" value="C3H1-TYPE DOMAIN-CONTAINING PROTEIN"/>
    <property type="match status" value="1"/>
</dbReference>
<dbReference type="HOGENOM" id="CLU_053382_5_0_1"/>
<sequence>MPVFERDDTETIISEFRRLAIQEGWKKKSKIYKEERKKFIGKAAVEDFEKEFGTNAGSLQSWQSLCKRLELLNDDDELPTSIKQCKAILKGVYVNLVDLVDARKANGTVNIFGSPKELSKYIKRTKKMFPREKAKSSPLLKQFLITVT</sequence>
<reference evidence="1 2" key="1">
    <citation type="journal article" date="2012" name="New Phytol.">
        <title>Insight into trade-off between wood decay and parasitism from the genome of a fungal forest pathogen.</title>
        <authorList>
            <person name="Olson A."/>
            <person name="Aerts A."/>
            <person name="Asiegbu F."/>
            <person name="Belbahri L."/>
            <person name="Bouzid O."/>
            <person name="Broberg A."/>
            <person name="Canback B."/>
            <person name="Coutinho P.M."/>
            <person name="Cullen D."/>
            <person name="Dalman K."/>
            <person name="Deflorio G."/>
            <person name="van Diepen L.T."/>
            <person name="Dunand C."/>
            <person name="Duplessis S."/>
            <person name="Durling M."/>
            <person name="Gonthier P."/>
            <person name="Grimwood J."/>
            <person name="Fossdal C.G."/>
            <person name="Hansson D."/>
            <person name="Henrissat B."/>
            <person name="Hietala A."/>
            <person name="Himmelstrand K."/>
            <person name="Hoffmeister D."/>
            <person name="Hogberg N."/>
            <person name="James T.Y."/>
            <person name="Karlsson M."/>
            <person name="Kohler A."/>
            <person name="Kues U."/>
            <person name="Lee Y.H."/>
            <person name="Lin Y.C."/>
            <person name="Lind M."/>
            <person name="Lindquist E."/>
            <person name="Lombard V."/>
            <person name="Lucas S."/>
            <person name="Lunden K."/>
            <person name="Morin E."/>
            <person name="Murat C."/>
            <person name="Park J."/>
            <person name="Raffaello T."/>
            <person name="Rouze P."/>
            <person name="Salamov A."/>
            <person name="Schmutz J."/>
            <person name="Solheim H."/>
            <person name="Stahlberg J."/>
            <person name="Velez H."/>
            <person name="de Vries R.P."/>
            <person name="Wiebenga A."/>
            <person name="Woodward S."/>
            <person name="Yakovlev I."/>
            <person name="Garbelotto M."/>
            <person name="Martin F."/>
            <person name="Grigoriev I.V."/>
            <person name="Stenlid J."/>
        </authorList>
    </citation>
    <scope>NUCLEOTIDE SEQUENCE [LARGE SCALE GENOMIC DNA]</scope>
    <source>
        <strain evidence="1 2">TC 32-1</strain>
    </source>
</reference>